<evidence type="ECO:0000313" key="4">
    <source>
        <dbReference type="EMBL" id="OOF69753.1"/>
    </source>
</evidence>
<evidence type="ECO:0000256" key="3">
    <source>
        <dbReference type="HAMAP-Rule" id="MF_00789"/>
    </source>
</evidence>
<dbReference type="HAMAP" id="MF_00789">
    <property type="entry name" value="UPF0319"/>
    <property type="match status" value="1"/>
</dbReference>
<dbReference type="PANTHER" id="PTHR38108:SF1">
    <property type="entry name" value="UPF0319 PROTEIN YCCT"/>
    <property type="match status" value="1"/>
</dbReference>
<proteinExistence type="inferred from homology"/>
<comment type="caution">
    <text evidence="4">The sequence shown here is derived from an EMBL/GenBank/DDBJ whole genome shotgun (WGS) entry which is preliminary data.</text>
</comment>
<evidence type="ECO:0000313" key="5">
    <source>
        <dbReference type="Proteomes" id="UP000188820"/>
    </source>
</evidence>
<keyword evidence="2 3" id="KW-0732">Signal</keyword>
<dbReference type="EMBL" id="MLAA01000023">
    <property type="protein sequence ID" value="OOF69753.1"/>
    <property type="molecule type" value="Genomic_DNA"/>
</dbReference>
<dbReference type="Pfam" id="PF09829">
    <property type="entry name" value="DUF2057"/>
    <property type="match status" value="1"/>
</dbReference>
<feature type="chain" id="PRO_5044936353" description="UPF0319 protein BKG89_05375" evidence="3">
    <location>
        <begin position="22"/>
        <end position="221"/>
    </location>
</feature>
<feature type="signal peptide" evidence="3">
    <location>
        <begin position="1"/>
        <end position="21"/>
    </location>
</feature>
<name>A0ABX3KYE7_9PAST</name>
<sequence length="221" mass="24204" precursor="true">MKLRTLTLGLTALLIGTSSFAGMVTTSTNVDIIAIDGQKVGKLLSKEKHSFNTNDNATHQAVIRVSELVGRASNQYLFESSPLIVTFQGSKEDIIISAPKLRTQSQADKFQKMPVISVKTLSGQDIPAKFDVLKQEGLFPSANVMSDLAEYNASDAVAAVPAFTTTMRTTPNTMNTATEKATKAKITVQGANVAEQQLQYWFQQADKETQVRFLNWAKKQK</sequence>
<gene>
    <name evidence="4" type="ORF">BKG89_05375</name>
</gene>
<dbReference type="PANTHER" id="PTHR38108">
    <property type="entry name" value="UPF0319 PROTEIN YCCT"/>
    <property type="match status" value="1"/>
</dbReference>
<protein>
    <recommendedName>
        <fullName evidence="3">UPF0319 protein BKG89_05375</fullName>
    </recommendedName>
</protein>
<evidence type="ECO:0000256" key="1">
    <source>
        <dbReference type="ARBA" id="ARBA00008490"/>
    </source>
</evidence>
<reference evidence="4 5" key="1">
    <citation type="submission" date="2016-10" db="EMBL/GenBank/DDBJ databases">
        <title>Rodentibacter gen. nov. and new species.</title>
        <authorList>
            <person name="Christensen H."/>
        </authorList>
    </citation>
    <scope>NUCLEOTIDE SEQUENCE [LARGE SCALE GENOMIC DNA]</scope>
    <source>
        <strain evidence="4 5">1998236014</strain>
    </source>
</reference>
<organism evidence="4 5">
    <name type="scientific">Rodentibacter caecimuris</name>
    <dbReference type="NCBI Taxonomy" id="1796644"/>
    <lineage>
        <taxon>Bacteria</taxon>
        <taxon>Pseudomonadati</taxon>
        <taxon>Pseudomonadota</taxon>
        <taxon>Gammaproteobacteria</taxon>
        <taxon>Pasteurellales</taxon>
        <taxon>Pasteurellaceae</taxon>
        <taxon>Rodentibacter</taxon>
    </lineage>
</organism>
<comment type="similarity">
    <text evidence="1 3">Belongs to the UPF0319 family.</text>
</comment>
<dbReference type="InterPro" id="IPR018635">
    <property type="entry name" value="UPF0319"/>
</dbReference>
<keyword evidence="5" id="KW-1185">Reference proteome</keyword>
<dbReference type="Proteomes" id="UP000188820">
    <property type="component" value="Unassembled WGS sequence"/>
</dbReference>
<dbReference type="NCBIfam" id="NF002516">
    <property type="entry name" value="PRK01904.1"/>
    <property type="match status" value="1"/>
</dbReference>
<dbReference type="RefSeq" id="WP_077463158.1">
    <property type="nucleotide sequence ID" value="NZ_MLAA01000023.1"/>
</dbReference>
<accession>A0ABX3KYE7</accession>
<evidence type="ECO:0000256" key="2">
    <source>
        <dbReference type="ARBA" id="ARBA00022729"/>
    </source>
</evidence>